<accession>A0AAV7W047</accession>
<feature type="compositionally biased region" description="Basic and acidic residues" evidence="1">
    <location>
        <begin position="240"/>
        <end position="252"/>
    </location>
</feature>
<dbReference type="Gene3D" id="3.30.250.20">
    <property type="entry name" value="L1 transposable element, C-terminal domain"/>
    <property type="match status" value="1"/>
</dbReference>
<dbReference type="EMBL" id="JANPWB010000002">
    <property type="protein sequence ID" value="KAJ1206086.1"/>
    <property type="molecule type" value="Genomic_DNA"/>
</dbReference>
<dbReference type="AlphaFoldDB" id="A0AAV7W047"/>
<dbReference type="Proteomes" id="UP001066276">
    <property type="component" value="Chromosome 1_2"/>
</dbReference>
<evidence type="ECO:0000256" key="1">
    <source>
        <dbReference type="SAM" id="MobiDB-lite"/>
    </source>
</evidence>
<evidence type="ECO:0000313" key="2">
    <source>
        <dbReference type="EMBL" id="KAJ1206086.1"/>
    </source>
</evidence>
<feature type="region of interest" description="Disordered" evidence="1">
    <location>
        <begin position="44"/>
        <end position="112"/>
    </location>
</feature>
<feature type="compositionally biased region" description="Basic and acidic residues" evidence="1">
    <location>
        <begin position="206"/>
        <end position="228"/>
    </location>
</feature>
<reference evidence="2" key="1">
    <citation type="journal article" date="2022" name="bioRxiv">
        <title>Sequencing and chromosome-scale assembly of the giantPleurodeles waltlgenome.</title>
        <authorList>
            <person name="Brown T."/>
            <person name="Elewa A."/>
            <person name="Iarovenko S."/>
            <person name="Subramanian E."/>
            <person name="Araus A.J."/>
            <person name="Petzold A."/>
            <person name="Susuki M."/>
            <person name="Suzuki K.-i.T."/>
            <person name="Hayashi T."/>
            <person name="Toyoda A."/>
            <person name="Oliveira C."/>
            <person name="Osipova E."/>
            <person name="Leigh N.D."/>
            <person name="Simon A."/>
            <person name="Yun M.H."/>
        </authorList>
    </citation>
    <scope>NUCLEOTIDE SEQUENCE</scope>
    <source>
        <strain evidence="2">20211129_DDA</strain>
        <tissue evidence="2">Liver</tissue>
    </source>
</reference>
<keyword evidence="3" id="KW-1185">Reference proteome</keyword>
<dbReference type="InterPro" id="IPR042566">
    <property type="entry name" value="L1_C"/>
</dbReference>
<name>A0AAV7W047_PLEWA</name>
<sequence length="252" mass="28566">MAALDAHQMTPEYSRGRVEVGDDVWLALAAQGVCPPWRRRAEHEGLDRGPWQAVKPWPQSAQTWPEETKQKRPPSPNHSLLPTTQEGPPTTTDIPNARSTPVRLPQNPPLVDFSKETADRRAFLSLRPRLRHLDVKFGLFEPVKMWITKNGESRTFYDPEDLKTFLEGLHDPTQPMESATQPPQDAQNQTRRVGQPETALDTNGRSTKDPQARGRDLERLTKSLDDRGQVLQEVAMHTQLSDKDKPRSPLKP</sequence>
<evidence type="ECO:0000313" key="3">
    <source>
        <dbReference type="Proteomes" id="UP001066276"/>
    </source>
</evidence>
<feature type="region of interest" description="Disordered" evidence="1">
    <location>
        <begin position="167"/>
        <end position="252"/>
    </location>
</feature>
<organism evidence="2 3">
    <name type="scientific">Pleurodeles waltl</name>
    <name type="common">Iberian ribbed newt</name>
    <dbReference type="NCBI Taxonomy" id="8319"/>
    <lineage>
        <taxon>Eukaryota</taxon>
        <taxon>Metazoa</taxon>
        <taxon>Chordata</taxon>
        <taxon>Craniata</taxon>
        <taxon>Vertebrata</taxon>
        <taxon>Euteleostomi</taxon>
        <taxon>Amphibia</taxon>
        <taxon>Batrachia</taxon>
        <taxon>Caudata</taxon>
        <taxon>Salamandroidea</taxon>
        <taxon>Salamandridae</taxon>
        <taxon>Pleurodelinae</taxon>
        <taxon>Pleurodeles</taxon>
    </lineage>
</organism>
<protein>
    <submittedName>
        <fullName evidence="2">Uncharacterized protein</fullName>
    </submittedName>
</protein>
<feature type="compositionally biased region" description="Polar residues" evidence="1">
    <location>
        <begin position="77"/>
        <end position="99"/>
    </location>
</feature>
<gene>
    <name evidence="2" type="ORF">NDU88_001496</name>
</gene>
<feature type="compositionally biased region" description="Polar residues" evidence="1">
    <location>
        <begin position="175"/>
        <end position="192"/>
    </location>
</feature>
<proteinExistence type="predicted"/>
<comment type="caution">
    <text evidence="2">The sequence shown here is derived from an EMBL/GenBank/DDBJ whole genome shotgun (WGS) entry which is preliminary data.</text>
</comment>